<feature type="chain" id="PRO_5007863456" description="Secreted protein" evidence="2">
    <location>
        <begin position="26"/>
        <end position="140"/>
    </location>
</feature>
<keyword evidence="4" id="KW-1185">Reference proteome</keyword>
<feature type="region of interest" description="Disordered" evidence="1">
    <location>
        <begin position="27"/>
        <end position="52"/>
    </location>
</feature>
<sequence length="140" mass="15423">MRTRRCHISRRTLLVCHWCVFTTTSRHPSTGAELSGDASLPGPLPSPSPARKQIPAARTWDVPCDTRFHSGCLAPALCPRSFLCRAAPRMDHPTAQHPLAQNGVDSQILMTPWTHVDGCAWRRCTVGYFWSCCADAVAVP</sequence>
<evidence type="ECO:0000313" key="4">
    <source>
        <dbReference type="Proteomes" id="UP000077266"/>
    </source>
</evidence>
<name>A0A165NPP6_EXIGL</name>
<protein>
    <recommendedName>
        <fullName evidence="5">Secreted protein</fullName>
    </recommendedName>
</protein>
<keyword evidence="2" id="KW-0732">Signal</keyword>
<feature type="signal peptide" evidence="2">
    <location>
        <begin position="1"/>
        <end position="25"/>
    </location>
</feature>
<dbReference type="Proteomes" id="UP000077266">
    <property type="component" value="Unassembled WGS sequence"/>
</dbReference>
<evidence type="ECO:0000313" key="3">
    <source>
        <dbReference type="EMBL" id="KZW01042.1"/>
    </source>
</evidence>
<gene>
    <name evidence="3" type="ORF">EXIGLDRAFT_99031</name>
</gene>
<proteinExistence type="predicted"/>
<evidence type="ECO:0000256" key="2">
    <source>
        <dbReference type="SAM" id="SignalP"/>
    </source>
</evidence>
<accession>A0A165NPP6</accession>
<dbReference type="InParanoid" id="A0A165NPP6"/>
<evidence type="ECO:0008006" key="5">
    <source>
        <dbReference type="Google" id="ProtNLM"/>
    </source>
</evidence>
<dbReference type="EMBL" id="KV425896">
    <property type="protein sequence ID" value="KZW01042.1"/>
    <property type="molecule type" value="Genomic_DNA"/>
</dbReference>
<evidence type="ECO:0000256" key="1">
    <source>
        <dbReference type="SAM" id="MobiDB-lite"/>
    </source>
</evidence>
<organism evidence="3 4">
    <name type="scientific">Exidia glandulosa HHB12029</name>
    <dbReference type="NCBI Taxonomy" id="1314781"/>
    <lineage>
        <taxon>Eukaryota</taxon>
        <taxon>Fungi</taxon>
        <taxon>Dikarya</taxon>
        <taxon>Basidiomycota</taxon>
        <taxon>Agaricomycotina</taxon>
        <taxon>Agaricomycetes</taxon>
        <taxon>Auriculariales</taxon>
        <taxon>Exidiaceae</taxon>
        <taxon>Exidia</taxon>
    </lineage>
</organism>
<reference evidence="3 4" key="1">
    <citation type="journal article" date="2016" name="Mol. Biol. Evol.">
        <title>Comparative Genomics of Early-Diverging Mushroom-Forming Fungi Provides Insights into the Origins of Lignocellulose Decay Capabilities.</title>
        <authorList>
            <person name="Nagy L.G."/>
            <person name="Riley R."/>
            <person name="Tritt A."/>
            <person name="Adam C."/>
            <person name="Daum C."/>
            <person name="Floudas D."/>
            <person name="Sun H."/>
            <person name="Yadav J.S."/>
            <person name="Pangilinan J."/>
            <person name="Larsson K.H."/>
            <person name="Matsuura K."/>
            <person name="Barry K."/>
            <person name="Labutti K."/>
            <person name="Kuo R."/>
            <person name="Ohm R.A."/>
            <person name="Bhattacharya S.S."/>
            <person name="Shirouzu T."/>
            <person name="Yoshinaga Y."/>
            <person name="Martin F.M."/>
            <person name="Grigoriev I.V."/>
            <person name="Hibbett D.S."/>
        </authorList>
    </citation>
    <scope>NUCLEOTIDE SEQUENCE [LARGE SCALE GENOMIC DNA]</scope>
    <source>
        <strain evidence="3 4">HHB12029</strain>
    </source>
</reference>
<dbReference type="AlphaFoldDB" id="A0A165NPP6"/>